<evidence type="ECO:0000313" key="2">
    <source>
        <dbReference type="Proteomes" id="UP000271573"/>
    </source>
</evidence>
<dbReference type="RefSeq" id="WP_125566668.1">
    <property type="nucleotide sequence ID" value="NZ_AP019307.1"/>
</dbReference>
<name>A0A3G9ID98_9ACTN</name>
<reference evidence="1 2" key="1">
    <citation type="submission" date="2018-11" db="EMBL/GenBank/DDBJ databases">
        <title>Complete genome sequence of Nocardioides baekrokdamisoli strain KCTC 39748.</title>
        <authorList>
            <person name="Kang S.W."/>
            <person name="Lee K.C."/>
            <person name="Kim K.K."/>
            <person name="Kim J.S."/>
            <person name="Kim D.S."/>
            <person name="Ko S.H."/>
            <person name="Yang S.H."/>
            <person name="Shin Y.K."/>
            <person name="Lee J.S."/>
        </authorList>
    </citation>
    <scope>NUCLEOTIDE SEQUENCE [LARGE SCALE GENOMIC DNA]</scope>
    <source>
        <strain evidence="1 2">KCTC 39748</strain>
    </source>
</reference>
<dbReference type="Proteomes" id="UP000271573">
    <property type="component" value="Chromosome"/>
</dbReference>
<sequence length="119" mass="12912">MTEVEAYLETLAQADADIIRGYYTRALELVPEAIPARKYGMAALAYRDRGLVAIVVRAHGFSLCPFGSAPIERAAWLLGGLPTSSGAVRFTADRLIPPAAFDQMVLDSREGIDARLTRS</sequence>
<dbReference type="SUPFAM" id="SSF159888">
    <property type="entry name" value="YdhG-like"/>
    <property type="match status" value="1"/>
</dbReference>
<dbReference type="OrthoDB" id="3236524at2"/>
<protein>
    <recommendedName>
        <fullName evidence="3">YdhG-like domain-containing protein</fullName>
    </recommendedName>
</protein>
<dbReference type="KEGG" id="nbe:Back2_06230"/>
<keyword evidence="2" id="KW-1185">Reference proteome</keyword>
<gene>
    <name evidence="1" type="ORF">Back2_06230</name>
</gene>
<evidence type="ECO:0008006" key="3">
    <source>
        <dbReference type="Google" id="ProtNLM"/>
    </source>
</evidence>
<dbReference type="EMBL" id="AP019307">
    <property type="protein sequence ID" value="BBH16336.1"/>
    <property type="molecule type" value="Genomic_DNA"/>
</dbReference>
<dbReference type="Gene3D" id="3.90.1150.200">
    <property type="match status" value="1"/>
</dbReference>
<organism evidence="1 2">
    <name type="scientific">Nocardioides baekrokdamisoli</name>
    <dbReference type="NCBI Taxonomy" id="1804624"/>
    <lineage>
        <taxon>Bacteria</taxon>
        <taxon>Bacillati</taxon>
        <taxon>Actinomycetota</taxon>
        <taxon>Actinomycetes</taxon>
        <taxon>Propionibacteriales</taxon>
        <taxon>Nocardioidaceae</taxon>
        <taxon>Nocardioides</taxon>
    </lineage>
</organism>
<dbReference type="AlphaFoldDB" id="A0A3G9ID98"/>
<proteinExistence type="predicted"/>
<accession>A0A3G9ID98</accession>
<evidence type="ECO:0000313" key="1">
    <source>
        <dbReference type="EMBL" id="BBH16336.1"/>
    </source>
</evidence>